<dbReference type="InterPro" id="IPR051091">
    <property type="entry name" value="O-Glucosyltr/Glycosyltrsf_90"/>
</dbReference>
<evidence type="ECO:0000313" key="4">
    <source>
        <dbReference type="EMBL" id="KXZ53893.1"/>
    </source>
</evidence>
<dbReference type="Proteomes" id="UP000075714">
    <property type="component" value="Unassembled WGS sequence"/>
</dbReference>
<dbReference type="GO" id="GO:0016740">
    <property type="term" value="F:transferase activity"/>
    <property type="evidence" value="ECO:0007669"/>
    <property type="project" value="UniProtKB-KW"/>
</dbReference>
<proteinExistence type="inferred from homology"/>
<evidence type="ECO:0000313" key="5">
    <source>
        <dbReference type="Proteomes" id="UP000075714"/>
    </source>
</evidence>
<feature type="domain" description="Glycosyl transferase CAP10" evidence="3">
    <location>
        <begin position="155"/>
        <end position="409"/>
    </location>
</feature>
<sequence>MNKLFNTERRVMMEPQRLASAVAVALLVAAAQQCLATLTPRVEFTEVPLGQPDVSDEDWRAFLSENLEADLAPWRSRAPLRANDTLALHEQLLRLRPLPAVIKLGLVYDNRLYWINRGQAYGEQDGEDGLTKPASPWKEAFHRRVGHLLSSGRLSLPNVLFVLSTEDNRDRLCAPARGCPAPLLSQFKTVGEPDGDDLDILLPQFMFANNAMYNHPWHLKKDVAFFRGSPYCSGYWYWKVFTCAKVCPRTYLAYKSYADSKAMVEPPVLDVGLTRPLYVQPGTTQCVPADDVPPSVDRVPLANHTYYKWLLHLESYTASCRLSQLMMTNSLVLMQQMPFLEYYYRSLRPGVHYVPFWNMSSPGGINDVYDVVRQLRERDAADPEYVQAIIQRAQTFAVSFTGASARARYLQDALTAYKGLFADMDPFIEQLVRELRAQGMRIG</sequence>
<keyword evidence="5" id="KW-1185">Reference proteome</keyword>
<accession>A0A150GVV7</accession>
<dbReference type="OrthoDB" id="541052at2759"/>
<gene>
    <name evidence="4" type="ORF">GPECTOR_6g811</name>
</gene>
<dbReference type="PANTHER" id="PTHR12203">
    <property type="entry name" value="KDEL LYS-ASP-GLU-LEU CONTAINING - RELATED"/>
    <property type="match status" value="1"/>
</dbReference>
<comment type="caution">
    <text evidence="4">The sequence shown here is derived from an EMBL/GenBank/DDBJ whole genome shotgun (WGS) entry which is preliminary data.</text>
</comment>
<reference evidence="5" key="1">
    <citation type="journal article" date="2016" name="Nat. Commun.">
        <title>The Gonium pectorale genome demonstrates co-option of cell cycle regulation during the evolution of multicellularity.</title>
        <authorList>
            <person name="Hanschen E.R."/>
            <person name="Marriage T.N."/>
            <person name="Ferris P.J."/>
            <person name="Hamaji T."/>
            <person name="Toyoda A."/>
            <person name="Fujiyama A."/>
            <person name="Neme R."/>
            <person name="Noguchi H."/>
            <person name="Minakuchi Y."/>
            <person name="Suzuki M."/>
            <person name="Kawai-Toyooka H."/>
            <person name="Smith D.R."/>
            <person name="Sparks H."/>
            <person name="Anderson J."/>
            <person name="Bakaric R."/>
            <person name="Luria V."/>
            <person name="Karger A."/>
            <person name="Kirschner M.W."/>
            <person name="Durand P.M."/>
            <person name="Michod R.E."/>
            <person name="Nozaki H."/>
            <person name="Olson B.J."/>
        </authorList>
    </citation>
    <scope>NUCLEOTIDE SEQUENCE [LARGE SCALE GENOMIC DNA]</scope>
    <source>
        <strain evidence="5">NIES-2863</strain>
    </source>
</reference>
<protein>
    <recommendedName>
        <fullName evidence="3">Glycosyl transferase CAP10 domain-containing protein</fullName>
    </recommendedName>
</protein>
<dbReference type="Pfam" id="PF05686">
    <property type="entry name" value="Glyco_transf_90"/>
    <property type="match status" value="1"/>
</dbReference>
<dbReference type="SMART" id="SM00672">
    <property type="entry name" value="CAP10"/>
    <property type="match status" value="1"/>
</dbReference>
<dbReference type="EMBL" id="LSYV01000007">
    <property type="protein sequence ID" value="KXZ53893.1"/>
    <property type="molecule type" value="Genomic_DNA"/>
</dbReference>
<dbReference type="InterPro" id="IPR006598">
    <property type="entry name" value="CAP10"/>
</dbReference>
<evidence type="ECO:0000256" key="2">
    <source>
        <dbReference type="ARBA" id="ARBA00022679"/>
    </source>
</evidence>
<keyword evidence="2" id="KW-0808">Transferase</keyword>
<dbReference type="PANTHER" id="PTHR12203:SF35">
    <property type="entry name" value="PROTEIN O-GLUCOSYLTRANSFERASE 1"/>
    <property type="match status" value="1"/>
</dbReference>
<evidence type="ECO:0000256" key="1">
    <source>
        <dbReference type="ARBA" id="ARBA00010118"/>
    </source>
</evidence>
<evidence type="ECO:0000259" key="3">
    <source>
        <dbReference type="SMART" id="SM00672"/>
    </source>
</evidence>
<dbReference type="AlphaFoldDB" id="A0A150GVV7"/>
<organism evidence="4 5">
    <name type="scientific">Gonium pectorale</name>
    <name type="common">Green alga</name>
    <dbReference type="NCBI Taxonomy" id="33097"/>
    <lineage>
        <taxon>Eukaryota</taxon>
        <taxon>Viridiplantae</taxon>
        <taxon>Chlorophyta</taxon>
        <taxon>core chlorophytes</taxon>
        <taxon>Chlorophyceae</taxon>
        <taxon>CS clade</taxon>
        <taxon>Chlamydomonadales</taxon>
        <taxon>Volvocaceae</taxon>
        <taxon>Gonium</taxon>
    </lineage>
</organism>
<name>A0A150GVV7_GONPE</name>
<comment type="similarity">
    <text evidence="1">Belongs to the glycosyltransferase 90 family.</text>
</comment>